<evidence type="ECO:0000256" key="2">
    <source>
        <dbReference type="SAM" id="Phobius"/>
    </source>
</evidence>
<organism evidence="4 5">
    <name type="scientific">Petrolisthes manimaculis</name>
    <dbReference type="NCBI Taxonomy" id="1843537"/>
    <lineage>
        <taxon>Eukaryota</taxon>
        <taxon>Metazoa</taxon>
        <taxon>Ecdysozoa</taxon>
        <taxon>Arthropoda</taxon>
        <taxon>Crustacea</taxon>
        <taxon>Multicrustacea</taxon>
        <taxon>Malacostraca</taxon>
        <taxon>Eumalacostraca</taxon>
        <taxon>Eucarida</taxon>
        <taxon>Decapoda</taxon>
        <taxon>Pleocyemata</taxon>
        <taxon>Anomura</taxon>
        <taxon>Galatheoidea</taxon>
        <taxon>Porcellanidae</taxon>
        <taxon>Petrolisthes</taxon>
    </lineage>
</organism>
<keyword evidence="2" id="KW-0472">Membrane</keyword>
<keyword evidence="3" id="KW-0732">Signal</keyword>
<dbReference type="AlphaFoldDB" id="A0AAE1QJZ2"/>
<feature type="compositionally biased region" description="Low complexity" evidence="1">
    <location>
        <begin position="147"/>
        <end position="156"/>
    </location>
</feature>
<keyword evidence="2" id="KW-0812">Transmembrane</keyword>
<gene>
    <name evidence="4" type="ORF">Pmani_001758</name>
</gene>
<feature type="transmembrane region" description="Helical" evidence="2">
    <location>
        <begin position="281"/>
        <end position="307"/>
    </location>
</feature>
<evidence type="ECO:0000313" key="5">
    <source>
        <dbReference type="Proteomes" id="UP001292094"/>
    </source>
</evidence>
<name>A0AAE1QJZ2_9EUCA</name>
<sequence length="386" mass="44321">MRVELGSSGGRVCELAVLLLTFHTANGHFILTEDGVTQEFNIPDEQTARLMFWVERDESQNQHISKEQVREHPLVTREQHHYITREQQQQQDREQQHISREQEHYITREQEQIREQQQQQQDREHPHHITREQEQQIREQQHHISTEQHQQQQQQVRKQHAIGDNSEVSLSFLERNVHINLTYIVSVFQYPTLHLVISERSRWLSAHFYHDRVNIPSADIEVYPTPPSWWGRKVIITSSEPVYWYLCQSPYSCDPGSPLEQVQVIRSHVGSGVKCDVNKGGVLVVTLSVLVVGLTLLSLALTVILCYHRHHHSNTQPHHPVPSHSTQPPVTAPSSQYPVTAPSPQSQPPAPSTQSQHPARSPQLTAASHNTTTAWTPPTARLHPGV</sequence>
<feature type="chain" id="PRO_5042273003" evidence="3">
    <location>
        <begin position="28"/>
        <end position="386"/>
    </location>
</feature>
<evidence type="ECO:0000256" key="3">
    <source>
        <dbReference type="SAM" id="SignalP"/>
    </source>
</evidence>
<reference evidence="4" key="1">
    <citation type="submission" date="2023-11" db="EMBL/GenBank/DDBJ databases">
        <title>Genome assemblies of two species of porcelain crab, Petrolisthes cinctipes and Petrolisthes manimaculis (Anomura: Porcellanidae).</title>
        <authorList>
            <person name="Angst P."/>
        </authorList>
    </citation>
    <scope>NUCLEOTIDE SEQUENCE</scope>
    <source>
        <strain evidence="4">PB745_02</strain>
        <tissue evidence="4">Gill</tissue>
    </source>
</reference>
<feature type="region of interest" description="Disordered" evidence="1">
    <location>
        <begin position="111"/>
        <end position="161"/>
    </location>
</feature>
<dbReference type="Proteomes" id="UP001292094">
    <property type="component" value="Unassembled WGS sequence"/>
</dbReference>
<accession>A0AAE1QJZ2</accession>
<feature type="signal peptide" evidence="3">
    <location>
        <begin position="1"/>
        <end position="27"/>
    </location>
</feature>
<dbReference type="EMBL" id="JAWZYT010000125">
    <property type="protein sequence ID" value="KAK4327788.1"/>
    <property type="molecule type" value="Genomic_DNA"/>
</dbReference>
<feature type="region of interest" description="Disordered" evidence="1">
    <location>
        <begin position="314"/>
        <end position="386"/>
    </location>
</feature>
<comment type="caution">
    <text evidence="4">The sequence shown here is derived from an EMBL/GenBank/DDBJ whole genome shotgun (WGS) entry which is preliminary data.</text>
</comment>
<feature type="compositionally biased region" description="Polar residues" evidence="1">
    <location>
        <begin position="362"/>
        <end position="376"/>
    </location>
</feature>
<evidence type="ECO:0000313" key="4">
    <source>
        <dbReference type="EMBL" id="KAK4327788.1"/>
    </source>
</evidence>
<keyword evidence="5" id="KW-1185">Reference proteome</keyword>
<keyword evidence="2" id="KW-1133">Transmembrane helix</keyword>
<feature type="compositionally biased region" description="Basic and acidic residues" evidence="1">
    <location>
        <begin position="121"/>
        <end position="146"/>
    </location>
</feature>
<evidence type="ECO:0000256" key="1">
    <source>
        <dbReference type="SAM" id="MobiDB-lite"/>
    </source>
</evidence>
<proteinExistence type="predicted"/>
<protein>
    <submittedName>
        <fullName evidence="4">Uncharacterized protein</fullName>
    </submittedName>
</protein>
<feature type="compositionally biased region" description="Polar residues" evidence="1">
    <location>
        <begin position="323"/>
        <end position="338"/>
    </location>
</feature>